<feature type="signal peptide" evidence="6">
    <location>
        <begin position="1"/>
        <end position="22"/>
    </location>
</feature>
<evidence type="ECO:0000313" key="9">
    <source>
        <dbReference type="Proteomes" id="UP000295611"/>
    </source>
</evidence>
<evidence type="ECO:0000256" key="4">
    <source>
        <dbReference type="ARBA" id="ARBA00023136"/>
    </source>
</evidence>
<feature type="transmembrane region" description="Helical" evidence="5">
    <location>
        <begin position="78"/>
        <end position="95"/>
    </location>
</feature>
<name>A0A4R7B2T7_9NEIS</name>
<evidence type="ECO:0000256" key="3">
    <source>
        <dbReference type="ARBA" id="ARBA00022989"/>
    </source>
</evidence>
<keyword evidence="6" id="KW-0732">Signal</keyword>
<evidence type="ECO:0000256" key="1">
    <source>
        <dbReference type="ARBA" id="ARBA00004141"/>
    </source>
</evidence>
<dbReference type="Proteomes" id="UP000295611">
    <property type="component" value="Unassembled WGS sequence"/>
</dbReference>
<feature type="domain" description="Major facilitator superfamily (MFS) profile" evidence="7">
    <location>
        <begin position="12"/>
        <end position="488"/>
    </location>
</feature>
<dbReference type="Pfam" id="PF07690">
    <property type="entry name" value="MFS_1"/>
    <property type="match status" value="1"/>
</dbReference>
<dbReference type="PANTHER" id="PTHR42718">
    <property type="entry name" value="MAJOR FACILITATOR SUPERFAMILY MULTIDRUG TRANSPORTER MFSC"/>
    <property type="match status" value="1"/>
</dbReference>
<dbReference type="GO" id="GO:0016020">
    <property type="term" value="C:membrane"/>
    <property type="evidence" value="ECO:0007669"/>
    <property type="project" value="UniProtKB-SubCell"/>
</dbReference>
<dbReference type="Gene3D" id="1.20.1720.10">
    <property type="entry name" value="Multidrug resistance protein D"/>
    <property type="match status" value="1"/>
</dbReference>
<dbReference type="SUPFAM" id="SSF103473">
    <property type="entry name" value="MFS general substrate transporter"/>
    <property type="match status" value="1"/>
</dbReference>
<proteinExistence type="predicted"/>
<dbReference type="RefSeq" id="WP_133682168.1">
    <property type="nucleotide sequence ID" value="NZ_SNZP01000011.1"/>
</dbReference>
<feature type="transmembrane region" description="Helical" evidence="5">
    <location>
        <begin position="45"/>
        <end position="66"/>
    </location>
</feature>
<feature type="transmembrane region" description="Helical" evidence="5">
    <location>
        <begin position="166"/>
        <end position="186"/>
    </location>
</feature>
<feature type="transmembrane region" description="Helical" evidence="5">
    <location>
        <begin position="404"/>
        <end position="422"/>
    </location>
</feature>
<dbReference type="InterPro" id="IPR036259">
    <property type="entry name" value="MFS_trans_sf"/>
</dbReference>
<dbReference type="CDD" id="cd17321">
    <property type="entry name" value="MFS_MMR_MDR_like"/>
    <property type="match status" value="1"/>
</dbReference>
<dbReference type="Gene3D" id="1.20.1250.20">
    <property type="entry name" value="MFS general substrate transporter like domains"/>
    <property type="match status" value="1"/>
</dbReference>
<evidence type="ECO:0000256" key="2">
    <source>
        <dbReference type="ARBA" id="ARBA00022692"/>
    </source>
</evidence>
<protein>
    <submittedName>
        <fullName evidence="8">MFS transporter</fullName>
    </submittedName>
</protein>
<feature type="transmembrane region" description="Helical" evidence="5">
    <location>
        <begin position="328"/>
        <end position="347"/>
    </location>
</feature>
<evidence type="ECO:0000313" key="8">
    <source>
        <dbReference type="EMBL" id="TDR76474.1"/>
    </source>
</evidence>
<evidence type="ECO:0000259" key="7">
    <source>
        <dbReference type="PROSITE" id="PS50850"/>
    </source>
</evidence>
<dbReference type="InterPro" id="IPR020846">
    <property type="entry name" value="MFS_dom"/>
</dbReference>
<dbReference type="GO" id="GO:0022857">
    <property type="term" value="F:transmembrane transporter activity"/>
    <property type="evidence" value="ECO:0007669"/>
    <property type="project" value="InterPro"/>
</dbReference>
<keyword evidence="3 5" id="KW-1133">Transmembrane helix</keyword>
<organism evidence="8 9">
    <name type="scientific">Paludibacterium purpuratum</name>
    <dbReference type="NCBI Taxonomy" id="1144873"/>
    <lineage>
        <taxon>Bacteria</taxon>
        <taxon>Pseudomonadati</taxon>
        <taxon>Pseudomonadota</taxon>
        <taxon>Betaproteobacteria</taxon>
        <taxon>Neisseriales</taxon>
        <taxon>Chromobacteriaceae</taxon>
        <taxon>Paludibacterium</taxon>
    </lineage>
</organism>
<feature type="transmembrane region" description="Helical" evidence="5">
    <location>
        <begin position="198"/>
        <end position="216"/>
    </location>
</feature>
<dbReference type="PROSITE" id="PS00216">
    <property type="entry name" value="SUGAR_TRANSPORT_1"/>
    <property type="match status" value="1"/>
</dbReference>
<feature type="transmembrane region" description="Helical" evidence="5">
    <location>
        <begin position="228"/>
        <end position="244"/>
    </location>
</feature>
<keyword evidence="4 5" id="KW-0472">Membrane</keyword>
<feature type="transmembrane region" description="Helical" evidence="5">
    <location>
        <begin position="136"/>
        <end position="154"/>
    </location>
</feature>
<feature type="transmembrane region" description="Helical" evidence="5">
    <location>
        <begin position="359"/>
        <end position="383"/>
    </location>
</feature>
<feature type="transmembrane region" description="Helical" evidence="5">
    <location>
        <begin position="107"/>
        <end position="124"/>
    </location>
</feature>
<dbReference type="PANTHER" id="PTHR42718:SF49">
    <property type="entry name" value="EXPORT PROTEIN"/>
    <property type="match status" value="1"/>
</dbReference>
<dbReference type="PRINTS" id="PR01036">
    <property type="entry name" value="TCRTETB"/>
</dbReference>
<dbReference type="InterPro" id="IPR005829">
    <property type="entry name" value="Sugar_transporter_CS"/>
</dbReference>
<comment type="subcellular location">
    <subcellularLocation>
        <location evidence="1">Membrane</location>
        <topology evidence="1">Multi-pass membrane protein</topology>
    </subcellularLocation>
</comment>
<dbReference type="PROSITE" id="PS50850">
    <property type="entry name" value="MFS"/>
    <property type="match status" value="1"/>
</dbReference>
<sequence>MTTSPTLSRTLALLSVCLAALAMPLSFTAPAIAMASIRHALGGSPVALAWATNAFMLGFGASLMAAGTLADRWGRKRLFLLGSALFSLTSLGLTVAPDLLAFNLLRALQGLGAAVAFAAGLAGLAQRFAEAERLQAFSWIGTTFGIGLAFGPMLSGFLIDAAGWRVIFWAPVALTALAFLLAARSWEESSDPAARLDVPGLLGFTASLAMLTTALLCLPDWGWASGRFRLAMLAFLLLSALYVWQALRTARPMLDLRLFRYPRFVGVQTLAAAPAYAFVVLLVLLPVRLVGIEGISPLDAGLDMMWMSLPMLVLPLASARLSRRVPAAMLSAGGLLLCALGLCLLGNTVHIDGNGTAQLAMMLIGIGISFPWGVMDGLAVSVVPVERAGMAAGIFSTTRVAGEGVALAVVGAALAGLIHARLPDGAGSAAAQLAMGNLAAAASGLPGLSRAALTIAYAQSFQLLVYGLAGMTTLTAFTIYLFLRTRAAAASCAGEPI</sequence>
<accession>A0A4R7B2T7</accession>
<comment type="caution">
    <text evidence="8">The sequence shown here is derived from an EMBL/GenBank/DDBJ whole genome shotgun (WGS) entry which is preliminary data.</text>
</comment>
<keyword evidence="9" id="KW-1185">Reference proteome</keyword>
<gene>
    <name evidence="8" type="ORF">DFP86_11157</name>
</gene>
<evidence type="ECO:0000256" key="6">
    <source>
        <dbReference type="SAM" id="SignalP"/>
    </source>
</evidence>
<dbReference type="InterPro" id="IPR011701">
    <property type="entry name" value="MFS"/>
</dbReference>
<feature type="transmembrane region" description="Helical" evidence="5">
    <location>
        <begin position="304"/>
        <end position="321"/>
    </location>
</feature>
<feature type="transmembrane region" description="Helical" evidence="5">
    <location>
        <begin position="463"/>
        <end position="483"/>
    </location>
</feature>
<dbReference type="OrthoDB" id="9807274at2"/>
<evidence type="ECO:0000256" key="5">
    <source>
        <dbReference type="SAM" id="Phobius"/>
    </source>
</evidence>
<feature type="chain" id="PRO_5020269098" evidence="6">
    <location>
        <begin position="23"/>
        <end position="497"/>
    </location>
</feature>
<feature type="transmembrane region" description="Helical" evidence="5">
    <location>
        <begin position="264"/>
        <end position="284"/>
    </location>
</feature>
<dbReference type="EMBL" id="SNZP01000011">
    <property type="protein sequence ID" value="TDR76474.1"/>
    <property type="molecule type" value="Genomic_DNA"/>
</dbReference>
<keyword evidence="2 5" id="KW-0812">Transmembrane</keyword>
<dbReference type="AlphaFoldDB" id="A0A4R7B2T7"/>
<reference evidence="8 9" key="1">
    <citation type="submission" date="2019-03" db="EMBL/GenBank/DDBJ databases">
        <title>Genomic Encyclopedia of Type Strains, Phase III (KMG-III): the genomes of soil and plant-associated and newly described type strains.</title>
        <authorList>
            <person name="Whitman W."/>
        </authorList>
    </citation>
    <scope>NUCLEOTIDE SEQUENCE [LARGE SCALE GENOMIC DNA]</scope>
    <source>
        <strain evidence="8 9">CECT 8976</strain>
    </source>
</reference>